<dbReference type="EMBL" id="JABXBU010002228">
    <property type="protein sequence ID" value="KAF8770172.1"/>
    <property type="molecule type" value="Genomic_DNA"/>
</dbReference>
<evidence type="ECO:0000313" key="3">
    <source>
        <dbReference type="EMBL" id="KAF8770172.1"/>
    </source>
</evidence>
<name>A0A8T0EAN5_ARGBR</name>
<feature type="region of interest" description="Disordered" evidence="1">
    <location>
        <begin position="326"/>
        <end position="438"/>
    </location>
</feature>
<organism evidence="3 4">
    <name type="scientific">Argiope bruennichi</name>
    <name type="common">Wasp spider</name>
    <name type="synonym">Aranea bruennichi</name>
    <dbReference type="NCBI Taxonomy" id="94029"/>
    <lineage>
        <taxon>Eukaryota</taxon>
        <taxon>Metazoa</taxon>
        <taxon>Ecdysozoa</taxon>
        <taxon>Arthropoda</taxon>
        <taxon>Chelicerata</taxon>
        <taxon>Arachnida</taxon>
        <taxon>Araneae</taxon>
        <taxon>Araneomorphae</taxon>
        <taxon>Entelegynae</taxon>
        <taxon>Araneoidea</taxon>
        <taxon>Araneidae</taxon>
        <taxon>Argiope</taxon>
    </lineage>
</organism>
<feature type="signal peptide" evidence="2">
    <location>
        <begin position="1"/>
        <end position="21"/>
    </location>
</feature>
<keyword evidence="4" id="KW-1185">Reference proteome</keyword>
<dbReference type="AlphaFoldDB" id="A0A8T0EAN5"/>
<evidence type="ECO:0008006" key="5">
    <source>
        <dbReference type="Google" id="ProtNLM"/>
    </source>
</evidence>
<reference evidence="3" key="2">
    <citation type="submission" date="2020-06" db="EMBL/GenBank/DDBJ databases">
        <authorList>
            <person name="Sheffer M."/>
        </authorList>
    </citation>
    <scope>NUCLEOTIDE SEQUENCE</scope>
</reference>
<protein>
    <recommendedName>
        <fullName evidence="5">Secreted protein</fullName>
    </recommendedName>
</protein>
<sequence>MKILILTTFLFAVFFVPRVHCIQNENNSGNTVDQAQDPNAGKRVNVVDQIQAKAKDVFDAMPAKAAEMLSELDQTFEMMGNAFDKTADMIDPYLKKMDAMKPGFSAKAKDVIAMEGDGRSDDSSSCKSVYSNKTFCNGNSTVASAFVVSIMDHCRDLKNWNRELTSAVNRKCQINKRLDGNCSPSEKAGLLKRLDDLNRLIKCNEEKLKNAKPCMNKGCRTHDGDRNLCAYISTSQERMLRLNYTASTFLDTLQQMKESKLEHTAQYTDDFTILKKIQADIRQIANELDDVTPCSVDNCERHTPDNVRQPLLTENLEHTTEREIAVMDTGNTPEKNNKDEDQPAQMDIESESPFQPVDKRHTAKRKNSVENPDVTWPPGKDALPTLQQPQRREIEDHMQTSLETEIVTLKKPPNQPKTHLHPDRDPSTNNRHLILPRL</sequence>
<comment type="caution">
    <text evidence="3">The sequence shown here is derived from an EMBL/GenBank/DDBJ whole genome shotgun (WGS) entry which is preliminary data.</text>
</comment>
<feature type="chain" id="PRO_5035727779" description="Secreted protein" evidence="2">
    <location>
        <begin position="22"/>
        <end position="438"/>
    </location>
</feature>
<evidence type="ECO:0000313" key="4">
    <source>
        <dbReference type="Proteomes" id="UP000807504"/>
    </source>
</evidence>
<evidence type="ECO:0000256" key="2">
    <source>
        <dbReference type="SAM" id="SignalP"/>
    </source>
</evidence>
<evidence type="ECO:0000256" key="1">
    <source>
        <dbReference type="SAM" id="MobiDB-lite"/>
    </source>
</evidence>
<reference evidence="3" key="1">
    <citation type="journal article" date="2020" name="bioRxiv">
        <title>Chromosome-level reference genome of the European wasp spider Argiope bruennichi: a resource for studies on range expansion and evolutionary adaptation.</title>
        <authorList>
            <person name="Sheffer M.M."/>
            <person name="Hoppe A."/>
            <person name="Krehenwinkel H."/>
            <person name="Uhl G."/>
            <person name="Kuss A.W."/>
            <person name="Jensen L."/>
            <person name="Jensen C."/>
            <person name="Gillespie R.G."/>
            <person name="Hoff K.J."/>
            <person name="Prost S."/>
        </authorList>
    </citation>
    <scope>NUCLEOTIDE SEQUENCE</scope>
</reference>
<accession>A0A8T0EAN5</accession>
<dbReference type="Proteomes" id="UP000807504">
    <property type="component" value="Unassembled WGS sequence"/>
</dbReference>
<proteinExistence type="predicted"/>
<keyword evidence="2" id="KW-0732">Signal</keyword>
<gene>
    <name evidence="3" type="ORF">HNY73_017735</name>
</gene>